<dbReference type="NCBIfam" id="TIGR01730">
    <property type="entry name" value="RND_mfp"/>
    <property type="match status" value="1"/>
</dbReference>
<comment type="similarity">
    <text evidence="1">Belongs to the membrane fusion protein (MFP) (TC 8.A.1) family.</text>
</comment>
<dbReference type="Proteomes" id="UP000255423">
    <property type="component" value="Unassembled WGS sequence"/>
</dbReference>
<dbReference type="PROSITE" id="PS51257">
    <property type="entry name" value="PROKAR_LIPOPROTEIN"/>
    <property type="match status" value="1"/>
</dbReference>
<dbReference type="SUPFAM" id="SSF111369">
    <property type="entry name" value="HlyD-like secretion proteins"/>
    <property type="match status" value="1"/>
</dbReference>
<proteinExistence type="inferred from homology"/>
<evidence type="ECO:0000259" key="2">
    <source>
        <dbReference type="Pfam" id="PF25954"/>
    </source>
</evidence>
<dbReference type="GO" id="GO:0015562">
    <property type="term" value="F:efflux transmembrane transporter activity"/>
    <property type="evidence" value="ECO:0007669"/>
    <property type="project" value="TreeGrafter"/>
</dbReference>
<dbReference type="RefSeq" id="WP_109572365.1">
    <property type="nucleotide sequence ID" value="NZ_UHJL01000001.1"/>
</dbReference>
<dbReference type="GO" id="GO:1990281">
    <property type="term" value="C:efflux pump complex"/>
    <property type="evidence" value="ECO:0007669"/>
    <property type="project" value="TreeGrafter"/>
</dbReference>
<dbReference type="Pfam" id="PF25954">
    <property type="entry name" value="Beta-barrel_RND_2"/>
    <property type="match status" value="1"/>
</dbReference>
<dbReference type="Gene3D" id="2.40.50.100">
    <property type="match status" value="1"/>
</dbReference>
<reference evidence="4 5" key="1">
    <citation type="submission" date="2017-08" db="EMBL/GenBank/DDBJ databases">
        <authorList>
            <person name="de Groot N.N."/>
        </authorList>
    </citation>
    <scope>NUCLEOTIDE SEQUENCE [LARGE SCALE GENOMIC DNA]</scope>
    <source>
        <strain evidence="4 5">HM2</strain>
    </source>
</reference>
<dbReference type="Pfam" id="PF25989">
    <property type="entry name" value="YknX_C"/>
    <property type="match status" value="1"/>
</dbReference>
<dbReference type="EMBL" id="UHJL01000001">
    <property type="protein sequence ID" value="SUQ19846.1"/>
    <property type="molecule type" value="Genomic_DNA"/>
</dbReference>
<dbReference type="AlphaFoldDB" id="A0A380RWE8"/>
<feature type="domain" description="YknX-like C-terminal permuted SH3-like" evidence="3">
    <location>
        <begin position="279"/>
        <end position="345"/>
    </location>
</feature>
<dbReference type="InterPro" id="IPR006143">
    <property type="entry name" value="RND_pump_MFP"/>
</dbReference>
<accession>A0A380RWE8</accession>
<organism evidence="4 5">
    <name type="scientific">Fibrobacter succinogenes</name>
    <name type="common">Bacteroides succinogenes</name>
    <dbReference type="NCBI Taxonomy" id="833"/>
    <lineage>
        <taxon>Bacteria</taxon>
        <taxon>Pseudomonadati</taxon>
        <taxon>Fibrobacterota</taxon>
        <taxon>Fibrobacteria</taxon>
        <taxon>Fibrobacterales</taxon>
        <taxon>Fibrobacteraceae</taxon>
        <taxon>Fibrobacter</taxon>
    </lineage>
</organism>
<evidence type="ECO:0000313" key="4">
    <source>
        <dbReference type="EMBL" id="SUQ19846.1"/>
    </source>
</evidence>
<sequence>MKTITKSIITISALSLLLAGCGDAKKDAKSEKKVSTIEEIQKVNGKPARVVKAATVKLTDVRAFSGTIEGSQQTTATAKLGDPIAKINVRVGSRVKKDQVLAEFVFTGDNTAYQQAQAAMELNEKTLARTKEVQAKGGVAQSTVDQLETQISISKMQMETARRATLVLAPSSGTITEVKHKVGEVPGVGGAMFTIANLDKVILKLNVTSSEIGFFKKGAKATIELNGEKLQGEVSLIPLAANPITRFFPVEVTFKNKNRKLLPGMYLTTKIDAREVTGVTVPVEAIVYSNGVNSVWTVDSEGKAKRKIVQLGVQTKTDIQIKDGLSEGDVVMVEGQNRMNDGDKVLIVE</sequence>
<feature type="domain" description="CusB-like beta-barrel" evidence="2">
    <location>
        <begin position="203"/>
        <end position="273"/>
    </location>
</feature>
<protein>
    <submittedName>
        <fullName evidence="4">RND family efflux transporter, MFP subunit</fullName>
    </submittedName>
</protein>
<dbReference type="InterPro" id="IPR058637">
    <property type="entry name" value="YknX-like_C"/>
</dbReference>
<evidence type="ECO:0000313" key="5">
    <source>
        <dbReference type="Proteomes" id="UP000255423"/>
    </source>
</evidence>
<dbReference type="Gene3D" id="2.40.420.20">
    <property type="match status" value="1"/>
</dbReference>
<dbReference type="InterPro" id="IPR058792">
    <property type="entry name" value="Beta-barrel_RND_2"/>
</dbReference>
<dbReference type="PANTHER" id="PTHR30469">
    <property type="entry name" value="MULTIDRUG RESISTANCE PROTEIN MDTA"/>
    <property type="match status" value="1"/>
</dbReference>
<name>A0A380RWE8_FIBSU</name>
<evidence type="ECO:0000259" key="3">
    <source>
        <dbReference type="Pfam" id="PF25989"/>
    </source>
</evidence>
<gene>
    <name evidence="4" type="ORF">SAMN05661053_1090</name>
</gene>
<dbReference type="Gene3D" id="2.40.30.170">
    <property type="match status" value="1"/>
</dbReference>
<evidence type="ECO:0000256" key="1">
    <source>
        <dbReference type="ARBA" id="ARBA00009477"/>
    </source>
</evidence>